<comment type="similarity">
    <text evidence="3">Belongs to the PMEI family.</text>
</comment>
<dbReference type="NCBIfam" id="TIGR01614">
    <property type="entry name" value="PME_inhib"/>
    <property type="match status" value="1"/>
</dbReference>
<keyword evidence="1 4" id="KW-0732">Signal</keyword>
<dbReference type="CDD" id="cd15795">
    <property type="entry name" value="PMEI-Pla_a_1_like"/>
    <property type="match status" value="1"/>
</dbReference>
<dbReference type="PANTHER" id="PTHR35357">
    <property type="entry name" value="OS02G0537100 PROTEIN"/>
    <property type="match status" value="1"/>
</dbReference>
<evidence type="ECO:0000259" key="5">
    <source>
        <dbReference type="SMART" id="SM00856"/>
    </source>
</evidence>
<name>A0A833VI56_9POAL</name>
<feature type="signal peptide" evidence="4">
    <location>
        <begin position="1"/>
        <end position="25"/>
    </location>
</feature>
<evidence type="ECO:0000256" key="3">
    <source>
        <dbReference type="ARBA" id="ARBA00038471"/>
    </source>
</evidence>
<keyword evidence="2" id="KW-1015">Disulfide bond</keyword>
<dbReference type="AlphaFoldDB" id="A0A833VI56"/>
<dbReference type="Gene3D" id="1.20.140.40">
    <property type="entry name" value="Invertase/pectin methylesterase inhibitor family protein"/>
    <property type="match status" value="1"/>
</dbReference>
<dbReference type="InterPro" id="IPR006501">
    <property type="entry name" value="Pectinesterase_inhib_dom"/>
</dbReference>
<reference evidence="6" key="1">
    <citation type="submission" date="2020-01" db="EMBL/GenBank/DDBJ databases">
        <title>Genome sequence of Kobresia littledalei, the first chromosome-level genome in the family Cyperaceae.</title>
        <authorList>
            <person name="Qu G."/>
        </authorList>
    </citation>
    <scope>NUCLEOTIDE SEQUENCE</scope>
    <source>
        <strain evidence="6">C.B.Clarke</strain>
        <tissue evidence="6">Leaf</tissue>
    </source>
</reference>
<evidence type="ECO:0000313" key="7">
    <source>
        <dbReference type="Proteomes" id="UP000623129"/>
    </source>
</evidence>
<dbReference type="SUPFAM" id="SSF101148">
    <property type="entry name" value="Plant invertase/pectin methylesterase inhibitor"/>
    <property type="match status" value="1"/>
</dbReference>
<evidence type="ECO:0000313" key="6">
    <source>
        <dbReference type="EMBL" id="KAF3324809.1"/>
    </source>
</evidence>
<dbReference type="GO" id="GO:0004857">
    <property type="term" value="F:enzyme inhibitor activity"/>
    <property type="evidence" value="ECO:0007669"/>
    <property type="project" value="InterPro"/>
</dbReference>
<dbReference type="OrthoDB" id="1872906at2759"/>
<comment type="caution">
    <text evidence="6">The sequence shown here is derived from an EMBL/GenBank/DDBJ whole genome shotgun (WGS) entry which is preliminary data.</text>
</comment>
<evidence type="ECO:0000256" key="2">
    <source>
        <dbReference type="ARBA" id="ARBA00023157"/>
    </source>
</evidence>
<dbReference type="PANTHER" id="PTHR35357:SF8">
    <property type="entry name" value="OS01G0111000 PROTEIN"/>
    <property type="match status" value="1"/>
</dbReference>
<protein>
    <submittedName>
        <fullName evidence="6">Putative invertase inhibitor</fullName>
    </submittedName>
</protein>
<proteinExistence type="inferred from homology"/>
<dbReference type="EMBL" id="SWLB01000021">
    <property type="protein sequence ID" value="KAF3324809.1"/>
    <property type="molecule type" value="Genomic_DNA"/>
</dbReference>
<accession>A0A833VI56</accession>
<gene>
    <name evidence="6" type="ORF">FCM35_KLT10966</name>
</gene>
<dbReference type="InterPro" id="IPR034088">
    <property type="entry name" value="Pla_a_1-like"/>
</dbReference>
<dbReference type="Pfam" id="PF04043">
    <property type="entry name" value="PMEI"/>
    <property type="match status" value="1"/>
</dbReference>
<keyword evidence="7" id="KW-1185">Reference proteome</keyword>
<evidence type="ECO:0000256" key="1">
    <source>
        <dbReference type="ARBA" id="ARBA00022729"/>
    </source>
</evidence>
<dbReference type="InterPro" id="IPR035513">
    <property type="entry name" value="Invertase/methylesterase_inhib"/>
</dbReference>
<organism evidence="6 7">
    <name type="scientific">Carex littledalei</name>
    <dbReference type="NCBI Taxonomy" id="544730"/>
    <lineage>
        <taxon>Eukaryota</taxon>
        <taxon>Viridiplantae</taxon>
        <taxon>Streptophyta</taxon>
        <taxon>Embryophyta</taxon>
        <taxon>Tracheophyta</taxon>
        <taxon>Spermatophyta</taxon>
        <taxon>Magnoliopsida</taxon>
        <taxon>Liliopsida</taxon>
        <taxon>Poales</taxon>
        <taxon>Cyperaceae</taxon>
        <taxon>Cyperoideae</taxon>
        <taxon>Cariceae</taxon>
        <taxon>Carex</taxon>
        <taxon>Carex subgen. Euthyceras</taxon>
    </lineage>
</organism>
<evidence type="ECO:0000256" key="4">
    <source>
        <dbReference type="SAM" id="SignalP"/>
    </source>
</evidence>
<feature type="domain" description="Pectinesterase inhibitor" evidence="5">
    <location>
        <begin position="23"/>
        <end position="175"/>
    </location>
</feature>
<feature type="chain" id="PRO_5032371787" evidence="4">
    <location>
        <begin position="26"/>
        <end position="178"/>
    </location>
</feature>
<dbReference type="SMART" id="SM00856">
    <property type="entry name" value="PMEI"/>
    <property type="match status" value="1"/>
</dbReference>
<dbReference type="FunFam" id="1.20.140.40:FF:000002">
    <property type="entry name" value="Putative invertase inhibitor"/>
    <property type="match status" value="1"/>
</dbReference>
<dbReference type="GO" id="GO:0005576">
    <property type="term" value="C:extracellular region"/>
    <property type="evidence" value="ECO:0007669"/>
    <property type="project" value="UniProtKB-ARBA"/>
</dbReference>
<dbReference type="Proteomes" id="UP000623129">
    <property type="component" value="Unassembled WGS sequence"/>
</dbReference>
<sequence length="178" mass="18695">MAIVSCSFVLVFILSIVSVPHFINASSVSDACTKAAASSPTINHDFCVTSLQADPKSRSVNFVGLAQIATELTSKNATSTKAKINNLLANPGNGNNNIKPELSTCLDLYSDMIDHLSDAARAISSFRYDDAKTYLSAALDAPSDCEDAFSEKGTGSVLSKEDSNATQLSAIALALLNI</sequence>